<organism evidence="2">
    <name type="scientific">marine metagenome</name>
    <dbReference type="NCBI Taxonomy" id="408172"/>
    <lineage>
        <taxon>unclassified sequences</taxon>
        <taxon>metagenomes</taxon>
        <taxon>ecological metagenomes</taxon>
    </lineage>
</organism>
<protein>
    <recommendedName>
        <fullName evidence="1">Glucose/Sorbosone dehydrogenase domain-containing protein</fullName>
    </recommendedName>
</protein>
<dbReference type="Pfam" id="PF07995">
    <property type="entry name" value="GSDH"/>
    <property type="match status" value="1"/>
</dbReference>
<accession>A0A381ZYR5</accession>
<evidence type="ECO:0000259" key="1">
    <source>
        <dbReference type="Pfam" id="PF07995"/>
    </source>
</evidence>
<dbReference type="PANTHER" id="PTHR19328">
    <property type="entry name" value="HEDGEHOG-INTERACTING PROTEIN"/>
    <property type="match status" value="1"/>
</dbReference>
<reference evidence="2" key="1">
    <citation type="submission" date="2018-05" db="EMBL/GenBank/DDBJ databases">
        <authorList>
            <person name="Lanie J.A."/>
            <person name="Ng W.-L."/>
            <person name="Kazmierczak K.M."/>
            <person name="Andrzejewski T.M."/>
            <person name="Davidsen T.M."/>
            <person name="Wayne K.J."/>
            <person name="Tettelin H."/>
            <person name="Glass J.I."/>
            <person name="Rusch D."/>
            <person name="Podicherti R."/>
            <person name="Tsui H.-C.T."/>
            <person name="Winkler M.E."/>
        </authorList>
    </citation>
    <scope>NUCLEOTIDE SEQUENCE</scope>
</reference>
<dbReference type="AlphaFoldDB" id="A0A381ZYR5"/>
<dbReference type="InterPro" id="IPR011042">
    <property type="entry name" value="6-blade_b-propeller_TolB-like"/>
</dbReference>
<dbReference type="InterPro" id="IPR011041">
    <property type="entry name" value="Quinoprot_gluc/sorb_DH_b-prop"/>
</dbReference>
<dbReference type="SUPFAM" id="SSF50952">
    <property type="entry name" value="Soluble quinoprotein glucose dehydrogenase"/>
    <property type="match status" value="1"/>
</dbReference>
<dbReference type="InterPro" id="IPR012938">
    <property type="entry name" value="Glc/Sorbosone_DH"/>
</dbReference>
<evidence type="ECO:0000313" key="2">
    <source>
        <dbReference type="EMBL" id="SVA93863.1"/>
    </source>
</evidence>
<sequence>VAGGKMRAWIPLIVIVSLVHGNASATSLQITDNPLPDSIEKRGLEVEIRDLVRLPETLGMLPPHPEMSEWGNPAGWARVSYVRDLPDDRRFVNDARGFLYLLNDTGQPVVYLDFASLFPFAVYHTLSSGLSGFAFHPDFSENGLFYTAHHEIAAGNPSSPDFIPPGFTQSDVTFHNIVTEWRTVDPSADRFEGTRRELLRVPHVVGGPAHLISSVEFNPTAIPGDDDYALLYINGTDFGFSNGQGPNARNPGQLQRLDTLVGAILRIDPRSPSVSGGTRGLGDYTIPIGNRFAADGDTSTLGEIYAYGFRNAHRLSWDLTDGTMFASDIGMNHIEEINIVRNGENYGWMAREGYFENGMTRPGGALNQLFPLPGEVLNGEIEDEFTYPVVIYDHDEGRAISGGFAYHGRIDALRGKFIFGDLTQGRIFASDLEAMKAADDGIPVTVAPVEEVQLYVRDENGMRRDVTFMGLVEGRNGTPTSRADLHFSRSRDGELFITSRQDGMVRMLVPDSNGLTRRSP</sequence>
<dbReference type="EMBL" id="UINC01023023">
    <property type="protein sequence ID" value="SVA93863.1"/>
    <property type="molecule type" value="Genomic_DNA"/>
</dbReference>
<proteinExistence type="predicted"/>
<feature type="domain" description="Glucose/Sorbosone dehydrogenase" evidence="1">
    <location>
        <begin position="84"/>
        <end position="434"/>
    </location>
</feature>
<dbReference type="PANTHER" id="PTHR19328:SF13">
    <property type="entry name" value="HIPL1 PROTEIN"/>
    <property type="match status" value="1"/>
</dbReference>
<name>A0A381ZYR5_9ZZZZ</name>
<gene>
    <name evidence="2" type="ORF">METZ01_LOCUS146717</name>
</gene>
<dbReference type="Gene3D" id="2.120.10.30">
    <property type="entry name" value="TolB, C-terminal domain"/>
    <property type="match status" value="1"/>
</dbReference>
<feature type="non-terminal residue" evidence="2">
    <location>
        <position position="1"/>
    </location>
</feature>